<evidence type="ECO:0000256" key="2">
    <source>
        <dbReference type="SAM" id="MobiDB-lite"/>
    </source>
</evidence>
<feature type="domain" description="MHD2" evidence="5">
    <location>
        <begin position="1097"/>
        <end position="1219"/>
    </location>
</feature>
<dbReference type="PROSITE" id="PS51259">
    <property type="entry name" value="MHD2"/>
    <property type="match status" value="1"/>
</dbReference>
<dbReference type="InterPro" id="IPR052811">
    <property type="entry name" value="Glucose_resp_signaling"/>
</dbReference>
<dbReference type="PROSITE" id="PS50004">
    <property type="entry name" value="C2"/>
    <property type="match status" value="1"/>
</dbReference>
<dbReference type="SUPFAM" id="SSF49562">
    <property type="entry name" value="C2 domain (Calcium/lipid-binding domain, CaLB)"/>
    <property type="match status" value="1"/>
</dbReference>
<reference evidence="6 7" key="1">
    <citation type="submission" date="2024-02" db="EMBL/GenBank/DDBJ databases">
        <title>Discinaceae phylogenomics.</title>
        <authorList>
            <person name="Dirks A.C."/>
            <person name="James T.Y."/>
        </authorList>
    </citation>
    <scope>NUCLEOTIDE SEQUENCE [LARGE SCALE GENOMIC DNA]</scope>
    <source>
        <strain evidence="6 7">ACD0624</strain>
    </source>
</reference>
<dbReference type="PANTHER" id="PTHR47263">
    <property type="entry name" value="ADENYLATE CYCLASE ACTIVATION PROTEIN GIT1"/>
    <property type="match status" value="1"/>
</dbReference>
<dbReference type="InterPro" id="IPR014772">
    <property type="entry name" value="Munc13_dom-2"/>
</dbReference>
<dbReference type="InterPro" id="IPR000008">
    <property type="entry name" value="C2_dom"/>
</dbReference>
<dbReference type="SMART" id="SM00239">
    <property type="entry name" value="C2"/>
    <property type="match status" value="1"/>
</dbReference>
<feature type="domain" description="C2" evidence="3">
    <location>
        <begin position="875"/>
        <end position="995"/>
    </location>
</feature>
<sequence length="1348" mass="153057">MSNAQRRRSNLGSGRSRQSVRQSVMVTTDDAYSYALRCAYLHYLLQPRPRRQIPAPPAPVVHRSSTSFQDVMRDFSHGVRDSKTTRFPKEFMPNLQKRLESVWMGRDYNVEYKDAAVKRTFAAFYTAFTERRFYEQVAKSRRAEDLVLIFYSSATKELQKLKQDDSWKWLVDRHVALFVRLMHAVIKELGGNQELSSRLANLESKLLQHDSNLTDETNRRSSTLTILGPPAPLSYNVNDMPLVKVVSKVFNVPLATCQTDINMNKALWTEKAALQDMKAYSNFLSLGNTRRTLRSDDFDTDEAWEAWRKTETPTISQLVLAIVQSNPTELAKTSSGQASGGIRNSVYASSAYSMPNELSRSSSHSTSASDASMYSFDQPVDMEALGLNPGLPTDAAIDTPYTYIPPDPRTYYRAVANKCLAYDLNDPDLQPVELSGSDGPVSLISKSSLDLLAECGSRWRIPLFSRMVLFLDVIRTKYQDSEVDLVTLDTAFMYAKTTALFDWRTWTIPDQNMLRQVLSSIYDTLLRELYNILQHAFDQKTVPVGRVMWILDKHIYDDPLFTATNTDTYADQLKEGLRSRAGEIVAELVADLPQDKSELDPFHIVELAQKVVKLAEKISKRFKEPVMGTVNPVMIFIEVVFPKFAIEARRLVLDIMQAYKDRQEEVGIEDGFDLYKELTEIRRIYNEAHPKERFPVHFEDFLADFVWRWIQNTSGKVIGWVDEAIKQDDFTIKIREEEGREPTDDERHTMSVLDIFRSFNQTVDYIKKLEWGDEVQHARFMTALSKTLGSGIARYCEVLEKLFTYEMDRQTPEQEAAANQTRQQRWMTLARDAWSNTDKIEPFQFAPESCVKLNDIEFAIQQLDKLEHSLDVDGVADTLARSAPPPGKKAAKNYVFTIKIVEAEDLKAMDINGFSDPYVVLGDEYQKRLAKTRVIYRNLNPRWEETVDITTQGPIWLTATVWDWDTVGDHDCVGRTSIKLDPVHFGDFLPQEHWLDLDTQGRLLLRVSMEGERDDIQFYFGKAFRTLKRTERDMTRQITDKLSAYIHHCLSRSALKNVLSKGYSISAVSGLFSRAGLGGGGRPQSTVGPAITAADIAAVLNPLTDYFNENFAILNMTLTSSAMLLVMSRLWKEVLVTLEALLVPTLSDKTSLQKQLSPQETDVCFKWLQLMFDFFHSVDENTGEASGVPVDVLKSPKYHELQSLNFFYFESTDNLIRTSERMANAAAARQQQARNRMSTSSAGGLSVGGLLSVPGAKRTKSVMMSRNLGTMRKAKEDKRREAQAEPNDDMILRILRMRPEAAGYLKDRSRQKERLAASAAAEAIVRQSMNSVSGRMAAMGSGPGGMRR</sequence>
<accession>A0ABR3GCW1</accession>
<dbReference type="InterPro" id="IPR035892">
    <property type="entry name" value="C2_domain_sf"/>
</dbReference>
<dbReference type="PANTHER" id="PTHR47263:SF1">
    <property type="entry name" value="C2 DOMAIN PROTEIN (AFU_ORTHOLOGUE AFUA_7G02350)"/>
    <property type="match status" value="1"/>
</dbReference>
<evidence type="ECO:0000259" key="5">
    <source>
        <dbReference type="PROSITE" id="PS51259"/>
    </source>
</evidence>
<organism evidence="6 7">
    <name type="scientific">Discina gigas</name>
    <dbReference type="NCBI Taxonomy" id="1032678"/>
    <lineage>
        <taxon>Eukaryota</taxon>
        <taxon>Fungi</taxon>
        <taxon>Dikarya</taxon>
        <taxon>Ascomycota</taxon>
        <taxon>Pezizomycotina</taxon>
        <taxon>Pezizomycetes</taxon>
        <taxon>Pezizales</taxon>
        <taxon>Discinaceae</taxon>
        <taxon>Discina</taxon>
    </lineage>
</organism>
<dbReference type="Proteomes" id="UP001447188">
    <property type="component" value="Unassembled WGS sequence"/>
</dbReference>
<dbReference type="Gene3D" id="1.20.58.1100">
    <property type="match status" value="1"/>
</dbReference>
<evidence type="ECO:0000259" key="4">
    <source>
        <dbReference type="PROSITE" id="PS51258"/>
    </source>
</evidence>
<evidence type="ECO:0000313" key="7">
    <source>
        <dbReference type="Proteomes" id="UP001447188"/>
    </source>
</evidence>
<dbReference type="Pfam" id="PF06292">
    <property type="entry name" value="MUN"/>
    <property type="match status" value="1"/>
</dbReference>
<dbReference type="InterPro" id="IPR014770">
    <property type="entry name" value="Munc13_1"/>
</dbReference>
<evidence type="ECO:0000256" key="1">
    <source>
        <dbReference type="SAM" id="Coils"/>
    </source>
</evidence>
<protein>
    <recommendedName>
        <fullName evidence="8">C2 domain-containing protein</fullName>
    </recommendedName>
</protein>
<dbReference type="Pfam" id="PF00168">
    <property type="entry name" value="C2"/>
    <property type="match status" value="1"/>
</dbReference>
<keyword evidence="7" id="KW-1185">Reference proteome</keyword>
<dbReference type="InterPro" id="IPR010439">
    <property type="entry name" value="MUN_dom"/>
</dbReference>
<comment type="caution">
    <text evidence="6">The sequence shown here is derived from an EMBL/GenBank/DDBJ whole genome shotgun (WGS) entry which is preliminary data.</text>
</comment>
<dbReference type="Gene3D" id="1.10.357.50">
    <property type="match status" value="1"/>
</dbReference>
<feature type="domain" description="MHD1" evidence="4">
    <location>
        <begin position="672"/>
        <end position="799"/>
    </location>
</feature>
<feature type="compositionally biased region" description="Low complexity" evidence="2">
    <location>
        <begin position="10"/>
        <end position="22"/>
    </location>
</feature>
<dbReference type="PROSITE" id="PS51258">
    <property type="entry name" value="MHD1"/>
    <property type="match status" value="1"/>
</dbReference>
<feature type="region of interest" description="Disordered" evidence="2">
    <location>
        <begin position="1"/>
        <end position="22"/>
    </location>
</feature>
<evidence type="ECO:0000259" key="3">
    <source>
        <dbReference type="PROSITE" id="PS50004"/>
    </source>
</evidence>
<evidence type="ECO:0008006" key="8">
    <source>
        <dbReference type="Google" id="ProtNLM"/>
    </source>
</evidence>
<dbReference type="CDD" id="cd04043">
    <property type="entry name" value="C2_Munc13_fungal"/>
    <property type="match status" value="1"/>
</dbReference>
<name>A0ABR3GCW1_9PEZI</name>
<dbReference type="Gene3D" id="2.60.40.150">
    <property type="entry name" value="C2 domain"/>
    <property type="match status" value="1"/>
</dbReference>
<evidence type="ECO:0000313" key="6">
    <source>
        <dbReference type="EMBL" id="KAL0633610.1"/>
    </source>
</evidence>
<proteinExistence type="predicted"/>
<dbReference type="EMBL" id="JBBBZM010000120">
    <property type="protein sequence ID" value="KAL0633610.1"/>
    <property type="molecule type" value="Genomic_DNA"/>
</dbReference>
<keyword evidence="1" id="KW-0175">Coiled coil</keyword>
<feature type="coiled-coil region" evidence="1">
    <location>
        <begin position="192"/>
        <end position="219"/>
    </location>
</feature>
<gene>
    <name evidence="6" type="ORF">Q9L58_007500</name>
</gene>